<keyword evidence="1" id="KW-0808">Transferase</keyword>
<name>M6USF9_9LEPT</name>
<dbReference type="SUPFAM" id="SSF53335">
    <property type="entry name" value="S-adenosyl-L-methionine-dependent methyltransferases"/>
    <property type="match status" value="1"/>
</dbReference>
<proteinExistence type="predicted"/>
<reference evidence="1 2" key="1">
    <citation type="submission" date="2013-01" db="EMBL/GenBank/DDBJ databases">
        <authorList>
            <person name="Harkins D.M."/>
            <person name="Durkin A.S."/>
            <person name="Brinkac L.M."/>
            <person name="Haft D.H."/>
            <person name="Selengut J.D."/>
            <person name="Sanka R."/>
            <person name="DePew J."/>
            <person name="Purushe J."/>
            <person name="Matthias M.A."/>
            <person name="Vinetz J.M."/>
            <person name="Sutton G.G."/>
            <person name="Nierman W.C."/>
            <person name="Fouts D.E."/>
        </authorList>
    </citation>
    <scope>NUCLEOTIDE SEQUENCE [LARGE SCALE GENOMIC DNA]</scope>
    <source>
        <strain evidence="1 2">ZUN179</strain>
    </source>
</reference>
<dbReference type="GO" id="GO:0032259">
    <property type="term" value="P:methylation"/>
    <property type="evidence" value="ECO:0007669"/>
    <property type="project" value="UniProtKB-KW"/>
</dbReference>
<dbReference type="EMBL" id="AHOQ02000029">
    <property type="protein sequence ID" value="EMO45706.1"/>
    <property type="molecule type" value="Genomic_DNA"/>
</dbReference>
<gene>
    <name evidence="1" type="ORF">LEP1GSC187_1517</name>
</gene>
<evidence type="ECO:0000313" key="1">
    <source>
        <dbReference type="EMBL" id="EMO45706.1"/>
    </source>
</evidence>
<dbReference type="GO" id="GO:0008168">
    <property type="term" value="F:methyltransferase activity"/>
    <property type="evidence" value="ECO:0007669"/>
    <property type="project" value="UniProtKB-KW"/>
</dbReference>
<organism evidence="1 2">
    <name type="scientific">Leptospira santarosai str. ZUN179</name>
    <dbReference type="NCBI Taxonomy" id="1049985"/>
    <lineage>
        <taxon>Bacteria</taxon>
        <taxon>Pseudomonadati</taxon>
        <taxon>Spirochaetota</taxon>
        <taxon>Spirochaetia</taxon>
        <taxon>Leptospirales</taxon>
        <taxon>Leptospiraceae</taxon>
        <taxon>Leptospira</taxon>
    </lineage>
</organism>
<dbReference type="InterPro" id="IPR029063">
    <property type="entry name" value="SAM-dependent_MTases_sf"/>
</dbReference>
<accession>M6USF9</accession>
<dbReference type="EC" id="2.1.1.-" evidence="1"/>
<dbReference type="InterPro" id="IPR027612">
    <property type="entry name" value="Put_MTase_LIC12133"/>
</dbReference>
<keyword evidence="1" id="KW-0489">Methyltransferase</keyword>
<dbReference type="NCBIfam" id="TIGR04325">
    <property type="entry name" value="MTase_LIC12133"/>
    <property type="match status" value="1"/>
</dbReference>
<dbReference type="AlphaFoldDB" id="M6USF9"/>
<dbReference type="Proteomes" id="UP000012160">
    <property type="component" value="Unassembled WGS sequence"/>
</dbReference>
<protein>
    <submittedName>
        <fullName evidence="1">Methyltransferase, TIGR04325 family</fullName>
        <ecNumber evidence="1">2.1.1.-</ecNumber>
    </submittedName>
</protein>
<sequence>MPSKKLSLPYILIYLNEYKNFLNEQTNQTSEKFIVWEGVFHSWEDAVRSAGGADGEEGFSNEQWFERISSQLNSFRSEFDRFGIAVPPRPTNLSTVVALTKSKTILDIGGSSGWIYDYLNSIILPNKIKRYSILEVPDIVSISKKFNHSDKVRYYRDYDKIHSCDLLYTNSVIQYFPSNEFLLKIIQKATPQFILIDDLYAGDNDEFFSNQISYGKRIPHRFLSFEKFRKEISKQGYWLILKQPFNTPILGQYQPKPMDHFPKEYRLRYSLAVVFQKIN</sequence>
<comment type="caution">
    <text evidence="1">The sequence shown here is derived from an EMBL/GenBank/DDBJ whole genome shotgun (WGS) entry which is preliminary data.</text>
</comment>
<evidence type="ECO:0000313" key="2">
    <source>
        <dbReference type="Proteomes" id="UP000012160"/>
    </source>
</evidence>